<feature type="transmembrane region" description="Helical" evidence="6">
    <location>
        <begin position="6"/>
        <end position="28"/>
    </location>
</feature>
<evidence type="ECO:0000256" key="3">
    <source>
        <dbReference type="ARBA" id="ARBA00022723"/>
    </source>
</evidence>
<comment type="caution">
    <text evidence="7">The sequence shown here is derived from an EMBL/GenBank/DDBJ whole genome shotgun (WGS) entry which is preliminary data.</text>
</comment>
<evidence type="ECO:0000256" key="2">
    <source>
        <dbReference type="ARBA" id="ARBA00010617"/>
    </source>
</evidence>
<protein>
    <recommendedName>
        <fullName evidence="9">Cytochrome P450</fullName>
    </recommendedName>
</protein>
<keyword evidence="3 5" id="KW-0479">Metal-binding</keyword>
<dbReference type="STRING" id="329885.A0A4U0US41"/>
<evidence type="ECO:0000313" key="7">
    <source>
        <dbReference type="EMBL" id="TKA38232.1"/>
    </source>
</evidence>
<dbReference type="OrthoDB" id="3366823at2759"/>
<dbReference type="InterPro" id="IPR002403">
    <property type="entry name" value="Cyt_P450_E_grp-IV"/>
</dbReference>
<dbReference type="PRINTS" id="PR00465">
    <property type="entry name" value="EP450IV"/>
</dbReference>
<dbReference type="GO" id="GO:0020037">
    <property type="term" value="F:heme binding"/>
    <property type="evidence" value="ECO:0007669"/>
    <property type="project" value="InterPro"/>
</dbReference>
<proteinExistence type="inferred from homology"/>
<dbReference type="PANTHER" id="PTHR47582">
    <property type="entry name" value="P450, PUTATIVE (EUROFUNG)-RELATED"/>
    <property type="match status" value="1"/>
</dbReference>
<evidence type="ECO:0000256" key="4">
    <source>
        <dbReference type="ARBA" id="ARBA00023004"/>
    </source>
</evidence>
<sequence length="543" mass="60462">MALSEMPWTLIATGTVAIAALFISRILAPVKDAQEPPFIPTSIALIGHLIHLLRQGAAYLSAIDKTHHHGLYTLPILTGRLYIVNSPDWALAMHKAHKTLSFNPLVVQAMRAIFAFDDPSTQVLEDNMNNERGDRSGILLEMHDMMFGAFVQQIDELNANFLRCWTPHINALAPTGKLESISLWYWLRHHFSIASAASLYGPGSPLTLNPSLENDFWLFENSIGPLFSIPYPSIFLRKAYQARQRLFDAFTEYTELDRYKLPGTSRLIQTRAEMTVRQFGLTKRMFAQGELSMMFAAVVNTVPVTFWLLSYILADRELHAEVRAEIDRCVDIASGESGGSRRRCVLNVTKLKSQCPLFNSALRETLRITATMNINRLVQDDTLLANHSTGEEFLVKKGSGLAIAANVMHFQQDIWGDDADVFNARRFLPTTEKSKSEGEGSKTADIAATFRDVKGKLHSGAFRSFGGGNNVCPGRQFAQTEIQSVVALFIAGFEIDMPDGAPYKPPPSEGSKMIAGVSKPGMDVEVQVRRRAGYEDVEWVCEM</sequence>
<dbReference type="Pfam" id="PF00067">
    <property type="entry name" value="p450"/>
    <property type="match status" value="1"/>
</dbReference>
<dbReference type="Proteomes" id="UP000310066">
    <property type="component" value="Unassembled WGS sequence"/>
</dbReference>
<dbReference type="InterPro" id="IPR001128">
    <property type="entry name" value="Cyt_P450"/>
</dbReference>
<dbReference type="PANTHER" id="PTHR47582:SF1">
    <property type="entry name" value="P450, PUTATIVE (EUROFUNG)-RELATED"/>
    <property type="match status" value="1"/>
</dbReference>
<accession>A0A4U0US41</accession>
<gene>
    <name evidence="7" type="ORF">B0A54_09172</name>
</gene>
<dbReference type="GO" id="GO:0005506">
    <property type="term" value="F:iron ion binding"/>
    <property type="evidence" value="ECO:0007669"/>
    <property type="project" value="InterPro"/>
</dbReference>
<comment type="cofactor">
    <cofactor evidence="1 5">
        <name>heme</name>
        <dbReference type="ChEBI" id="CHEBI:30413"/>
    </cofactor>
</comment>
<dbReference type="GO" id="GO:0004497">
    <property type="term" value="F:monooxygenase activity"/>
    <property type="evidence" value="ECO:0007669"/>
    <property type="project" value="InterPro"/>
</dbReference>
<dbReference type="Gene3D" id="1.10.630.10">
    <property type="entry name" value="Cytochrome P450"/>
    <property type="match status" value="1"/>
</dbReference>
<keyword evidence="6" id="KW-0472">Membrane</keyword>
<evidence type="ECO:0000256" key="1">
    <source>
        <dbReference type="ARBA" id="ARBA00001971"/>
    </source>
</evidence>
<dbReference type="InterPro" id="IPR053007">
    <property type="entry name" value="CYP450_monoxygenase_sec-met"/>
</dbReference>
<evidence type="ECO:0000256" key="5">
    <source>
        <dbReference type="PIRSR" id="PIRSR602403-1"/>
    </source>
</evidence>
<keyword evidence="4 5" id="KW-0408">Iron</keyword>
<keyword evidence="5" id="KW-0349">Heme</keyword>
<dbReference type="InterPro" id="IPR036396">
    <property type="entry name" value="Cyt_P450_sf"/>
</dbReference>
<feature type="binding site" description="axial binding residue" evidence="5">
    <location>
        <position position="472"/>
    </location>
    <ligand>
        <name>heme</name>
        <dbReference type="ChEBI" id="CHEBI:30413"/>
    </ligand>
    <ligandPart>
        <name>Fe</name>
        <dbReference type="ChEBI" id="CHEBI:18248"/>
    </ligandPart>
</feature>
<organism evidence="7 8">
    <name type="scientific">Friedmanniomyces endolithicus</name>
    <dbReference type="NCBI Taxonomy" id="329885"/>
    <lineage>
        <taxon>Eukaryota</taxon>
        <taxon>Fungi</taxon>
        <taxon>Dikarya</taxon>
        <taxon>Ascomycota</taxon>
        <taxon>Pezizomycotina</taxon>
        <taxon>Dothideomycetes</taxon>
        <taxon>Dothideomycetidae</taxon>
        <taxon>Mycosphaerellales</taxon>
        <taxon>Teratosphaeriaceae</taxon>
        <taxon>Friedmanniomyces</taxon>
    </lineage>
</organism>
<keyword evidence="6" id="KW-1133">Transmembrane helix</keyword>
<comment type="similarity">
    <text evidence="2">Belongs to the cytochrome P450 family.</text>
</comment>
<evidence type="ECO:0008006" key="9">
    <source>
        <dbReference type="Google" id="ProtNLM"/>
    </source>
</evidence>
<name>A0A4U0US41_9PEZI</name>
<evidence type="ECO:0000256" key="6">
    <source>
        <dbReference type="SAM" id="Phobius"/>
    </source>
</evidence>
<dbReference type="CDD" id="cd11040">
    <property type="entry name" value="CYP7_CYP8-like"/>
    <property type="match status" value="1"/>
</dbReference>
<dbReference type="SUPFAM" id="SSF48264">
    <property type="entry name" value="Cytochrome P450"/>
    <property type="match status" value="1"/>
</dbReference>
<keyword evidence="6" id="KW-0812">Transmembrane</keyword>
<evidence type="ECO:0000313" key="8">
    <source>
        <dbReference type="Proteomes" id="UP000310066"/>
    </source>
</evidence>
<dbReference type="GO" id="GO:0016705">
    <property type="term" value="F:oxidoreductase activity, acting on paired donors, with incorporation or reduction of molecular oxygen"/>
    <property type="evidence" value="ECO:0007669"/>
    <property type="project" value="InterPro"/>
</dbReference>
<reference evidence="7 8" key="1">
    <citation type="submission" date="2017-03" db="EMBL/GenBank/DDBJ databases">
        <title>Genomes of endolithic fungi from Antarctica.</title>
        <authorList>
            <person name="Coleine C."/>
            <person name="Masonjones S."/>
            <person name="Stajich J.E."/>
        </authorList>
    </citation>
    <scope>NUCLEOTIDE SEQUENCE [LARGE SCALE GENOMIC DNA]</scope>
    <source>
        <strain evidence="7 8">CCFEE 5311</strain>
    </source>
</reference>
<dbReference type="EMBL" id="NAJP01000046">
    <property type="protein sequence ID" value="TKA38232.1"/>
    <property type="molecule type" value="Genomic_DNA"/>
</dbReference>
<dbReference type="AlphaFoldDB" id="A0A4U0US41"/>